<organism evidence="1 2">
    <name type="scientific">Rhodotorula diobovata</name>
    <dbReference type="NCBI Taxonomy" id="5288"/>
    <lineage>
        <taxon>Eukaryota</taxon>
        <taxon>Fungi</taxon>
        <taxon>Dikarya</taxon>
        <taxon>Basidiomycota</taxon>
        <taxon>Pucciniomycotina</taxon>
        <taxon>Microbotryomycetes</taxon>
        <taxon>Sporidiobolales</taxon>
        <taxon>Sporidiobolaceae</taxon>
        <taxon>Rhodotorula</taxon>
    </lineage>
</organism>
<reference evidence="1 2" key="1">
    <citation type="submission" date="2019-03" db="EMBL/GenBank/DDBJ databases">
        <title>Rhodosporidium diobovatum UCD-FST 08-225 genome sequencing, assembly, and annotation.</title>
        <authorList>
            <person name="Fakankun I.U."/>
            <person name="Fristensky B."/>
            <person name="Levin D.B."/>
        </authorList>
    </citation>
    <scope>NUCLEOTIDE SEQUENCE [LARGE SCALE GENOMIC DNA]</scope>
    <source>
        <strain evidence="1 2">UCD-FST 08-225</strain>
    </source>
</reference>
<evidence type="ECO:0000313" key="2">
    <source>
        <dbReference type="Proteomes" id="UP000311382"/>
    </source>
</evidence>
<protein>
    <submittedName>
        <fullName evidence="1">Uncharacterized protein</fullName>
    </submittedName>
</protein>
<keyword evidence="2" id="KW-1185">Reference proteome</keyword>
<dbReference type="Proteomes" id="UP000311382">
    <property type="component" value="Unassembled WGS sequence"/>
</dbReference>
<sequence length="376" mass="41795">MHNSQTLLSWAHSIYDWLIASSAPRGGSGGLAASRDVLRVRYALHSSLVELVTAWPGLVPLDQEDIVDRLLRAACAAASTGHFDANAVTFHALTLQDAIASFAHIRIVVHVIKDRYVRNFLGEEAAHQQRQAAFAEQWATDLLGPSGISLDKLRRIGSVATQLVHEKLVQISDDAQPGGERDTLWQKLWSADKLLTLAQIHAEPPERRFEAYKHLVTSFHTLYFVHSLCWDSSSPDEKVRQAVQVAAEVRSLTDDTAFAEFRVASVVQQQQSVVKIRSEVYRLCSELHHTRRLPDAEVALGRLSPHGNVANPQTAFAEQPHPLMHNPHAYQAWYDPSIPPGAVLHSLARSAPGRISDHYARRYYGTTAAEWEAARA</sequence>
<gene>
    <name evidence="1" type="ORF">DMC30DRAFT_420018</name>
</gene>
<proteinExistence type="predicted"/>
<accession>A0A5C5FKB2</accession>
<dbReference type="EMBL" id="SOZI01000230">
    <property type="protein sequence ID" value="TNY17200.1"/>
    <property type="molecule type" value="Genomic_DNA"/>
</dbReference>
<comment type="caution">
    <text evidence="1">The sequence shown here is derived from an EMBL/GenBank/DDBJ whole genome shotgun (WGS) entry which is preliminary data.</text>
</comment>
<dbReference type="AlphaFoldDB" id="A0A5C5FKB2"/>
<name>A0A5C5FKB2_9BASI</name>
<evidence type="ECO:0000313" key="1">
    <source>
        <dbReference type="EMBL" id="TNY17200.1"/>
    </source>
</evidence>